<feature type="domain" description="DDE-1" evidence="1">
    <location>
        <begin position="2"/>
        <end position="67"/>
    </location>
</feature>
<dbReference type="GO" id="GO:0003676">
    <property type="term" value="F:nucleic acid binding"/>
    <property type="evidence" value="ECO:0007669"/>
    <property type="project" value="InterPro"/>
</dbReference>
<dbReference type="EMBL" id="GL945474">
    <property type="protein sequence ID" value="EGO04766.1"/>
    <property type="molecule type" value="Genomic_DNA"/>
</dbReference>
<dbReference type="Pfam" id="PF03184">
    <property type="entry name" value="DDE_1"/>
    <property type="match status" value="1"/>
</dbReference>
<dbReference type="InterPro" id="IPR004875">
    <property type="entry name" value="DDE_SF_endonuclease_dom"/>
</dbReference>
<reference evidence="3" key="1">
    <citation type="journal article" date="2011" name="Science">
        <title>The plant cell wall-decomposing machinery underlies the functional diversity of forest fungi.</title>
        <authorList>
            <person name="Eastwood D.C."/>
            <person name="Floudas D."/>
            <person name="Binder M."/>
            <person name="Majcherczyk A."/>
            <person name="Schneider P."/>
            <person name="Aerts A."/>
            <person name="Asiegbu F.O."/>
            <person name="Baker S.E."/>
            <person name="Barry K."/>
            <person name="Bendiksby M."/>
            <person name="Blumentritt M."/>
            <person name="Coutinho P.M."/>
            <person name="Cullen D."/>
            <person name="de Vries R.P."/>
            <person name="Gathman A."/>
            <person name="Goodell B."/>
            <person name="Henrissat B."/>
            <person name="Ihrmark K."/>
            <person name="Kauserud H."/>
            <person name="Kohler A."/>
            <person name="LaButti K."/>
            <person name="Lapidus A."/>
            <person name="Lavin J.L."/>
            <person name="Lee Y.-H."/>
            <person name="Lindquist E."/>
            <person name="Lilly W."/>
            <person name="Lucas S."/>
            <person name="Morin E."/>
            <person name="Murat C."/>
            <person name="Oguiza J.A."/>
            <person name="Park J."/>
            <person name="Pisabarro A.G."/>
            <person name="Riley R."/>
            <person name="Rosling A."/>
            <person name="Salamov A."/>
            <person name="Schmidt O."/>
            <person name="Schmutz J."/>
            <person name="Skrede I."/>
            <person name="Stenlid J."/>
            <person name="Wiebenga A."/>
            <person name="Xie X."/>
            <person name="Kuees U."/>
            <person name="Hibbett D.S."/>
            <person name="Hoffmeister D."/>
            <person name="Hoegberg N."/>
            <person name="Martin F."/>
            <person name="Grigoriev I.V."/>
            <person name="Watkinson S.C."/>
        </authorList>
    </citation>
    <scope>NUCLEOTIDE SEQUENCE [LARGE SCALE GENOMIC DNA]</scope>
    <source>
        <strain evidence="3">strain S7.3</strain>
    </source>
</reference>
<protein>
    <recommendedName>
        <fullName evidence="1">DDE-1 domain-containing protein</fullName>
    </recommendedName>
</protein>
<proteinExistence type="predicted"/>
<organism evidence="3">
    <name type="scientific">Serpula lacrymans var. lacrymans (strain S7.3)</name>
    <name type="common">Dry rot fungus</name>
    <dbReference type="NCBI Taxonomy" id="936435"/>
    <lineage>
        <taxon>Eukaryota</taxon>
        <taxon>Fungi</taxon>
        <taxon>Dikarya</taxon>
        <taxon>Basidiomycota</taxon>
        <taxon>Agaricomycotina</taxon>
        <taxon>Agaricomycetes</taxon>
        <taxon>Agaricomycetidae</taxon>
        <taxon>Boletales</taxon>
        <taxon>Coniophorineae</taxon>
        <taxon>Serpulaceae</taxon>
        <taxon>Serpula</taxon>
    </lineage>
</organism>
<gene>
    <name evidence="2" type="ORF">SERLA73DRAFT_149150</name>
</gene>
<dbReference type="Proteomes" id="UP000008063">
    <property type="component" value="Unassembled WGS sequence"/>
</dbReference>
<evidence type="ECO:0000259" key="1">
    <source>
        <dbReference type="Pfam" id="PF03184"/>
    </source>
</evidence>
<dbReference type="HOGENOM" id="CLU_088458_0_1_1"/>
<evidence type="ECO:0000313" key="2">
    <source>
        <dbReference type="EMBL" id="EGO04766.1"/>
    </source>
</evidence>
<accession>F8PFV4</accession>
<dbReference type="OrthoDB" id="162969at2759"/>
<dbReference type="AlphaFoldDB" id="F8PFV4"/>
<name>F8PFV4_SERL3</name>
<dbReference type="STRING" id="936435.F8PFV4"/>
<evidence type="ECO:0000313" key="3">
    <source>
        <dbReference type="Proteomes" id="UP000008063"/>
    </source>
</evidence>
<sequence length="187" mass="21045">MTSFVQPLDAGIIRCFKAHYKCMFCLRTIELDEAGKDDIYKINLLKVMFMAQEAWASISADTIKNCWEHAFAMFDIAGKDLDDLTCDPAAWLIILKFTNSTISSLPEIKNLLHAHLGACFNFSQWKLAIDTVMAAVTAANELQQKALIPSENRTFPAVPMSHLLHPELSQVVSELMQIVVLSLVWRN</sequence>
<dbReference type="InParanoid" id="F8PFV4"/>
<keyword evidence="3" id="KW-1185">Reference proteome</keyword>